<sequence>MKEVIIIEDEFDCLSILQEFNVNQQYEKISTPQLKTLAANIRRMRDLTQLSIILNNNQIQDLGQILGQSIQSCSKLQKLKLDLSDNKLNKAGIFEISQIFKKCQHISELYLNLSANQICEKGAQYFGQGISHCQNLMIFHLDLSETDLDHQGLFWIGNGISLTQNLQRLCLQITNSKISQESVNSLMKDFYKLKILSNLEIDFYNTFISSSAFIEISAGVSKLCGSIQQFFLTMNYVEIGIETLKEFLLRVSKCIYLTEFSIYYIFFSNQELEHLAKFLVNLPSLQNFNYILNSSYKYEKINLITFLREISSSKSLQLINIDMRNNQIYTDISDLTLLNELNFPQQLKILNLQLQNCKICQELAFQIAFAIKKCVYLQVVYLNMNYNNLQKRLVKIMLLKIFKSKRLSLFNLKCFNSSNYLSYF</sequence>
<dbReference type="EMBL" id="GG662637">
    <property type="protein sequence ID" value="EAR99696.3"/>
    <property type="molecule type" value="Genomic_DNA"/>
</dbReference>
<dbReference type="PANTHER" id="PTHR24107:SF2">
    <property type="entry name" value="NLR FAMILY CARD DOMAIN CONTAINING 3"/>
    <property type="match status" value="1"/>
</dbReference>
<dbReference type="AlphaFoldDB" id="I7LVT7"/>
<dbReference type="InterPro" id="IPR032675">
    <property type="entry name" value="LRR_dom_sf"/>
</dbReference>
<gene>
    <name evidence="4" type="ORF">TTHERM_00590340</name>
</gene>
<protein>
    <recommendedName>
        <fullName evidence="6">Kinase domain protein</fullName>
    </recommendedName>
</protein>
<dbReference type="RefSeq" id="XP_001019941.3">
    <property type="nucleotide sequence ID" value="XM_001019941.3"/>
</dbReference>
<evidence type="ECO:0000256" key="2">
    <source>
        <dbReference type="ARBA" id="ARBA00022490"/>
    </source>
</evidence>
<evidence type="ECO:0000256" key="1">
    <source>
        <dbReference type="ARBA" id="ARBA00004245"/>
    </source>
</evidence>
<evidence type="ECO:0000256" key="3">
    <source>
        <dbReference type="ARBA" id="ARBA00023212"/>
    </source>
</evidence>
<keyword evidence="3" id="KW-0206">Cytoskeleton</keyword>
<keyword evidence="2" id="KW-0963">Cytoplasm</keyword>
<dbReference type="Gene3D" id="3.80.10.10">
    <property type="entry name" value="Ribonuclease Inhibitor"/>
    <property type="match status" value="2"/>
</dbReference>
<reference evidence="5" key="1">
    <citation type="journal article" date="2006" name="PLoS Biol.">
        <title>Macronuclear genome sequence of the ciliate Tetrahymena thermophila, a model eukaryote.</title>
        <authorList>
            <person name="Eisen J.A."/>
            <person name="Coyne R.S."/>
            <person name="Wu M."/>
            <person name="Wu D."/>
            <person name="Thiagarajan M."/>
            <person name="Wortman J.R."/>
            <person name="Badger J.H."/>
            <person name="Ren Q."/>
            <person name="Amedeo P."/>
            <person name="Jones K.M."/>
            <person name="Tallon L.J."/>
            <person name="Delcher A.L."/>
            <person name="Salzberg S.L."/>
            <person name="Silva J.C."/>
            <person name="Haas B.J."/>
            <person name="Majoros W.H."/>
            <person name="Farzad M."/>
            <person name="Carlton J.M."/>
            <person name="Smith R.K. Jr."/>
            <person name="Garg J."/>
            <person name="Pearlman R.E."/>
            <person name="Karrer K.M."/>
            <person name="Sun L."/>
            <person name="Manning G."/>
            <person name="Elde N.C."/>
            <person name="Turkewitz A.P."/>
            <person name="Asai D.J."/>
            <person name="Wilkes D.E."/>
            <person name="Wang Y."/>
            <person name="Cai H."/>
            <person name="Collins K."/>
            <person name="Stewart B.A."/>
            <person name="Lee S.R."/>
            <person name="Wilamowska K."/>
            <person name="Weinberg Z."/>
            <person name="Ruzzo W.L."/>
            <person name="Wloga D."/>
            <person name="Gaertig J."/>
            <person name="Frankel J."/>
            <person name="Tsao C.-C."/>
            <person name="Gorovsky M.A."/>
            <person name="Keeling P.J."/>
            <person name="Waller R.F."/>
            <person name="Patron N.J."/>
            <person name="Cherry J.M."/>
            <person name="Stover N.A."/>
            <person name="Krieger C.J."/>
            <person name="del Toro C."/>
            <person name="Ryder H.F."/>
            <person name="Williamson S.C."/>
            <person name="Barbeau R.A."/>
            <person name="Hamilton E.P."/>
            <person name="Orias E."/>
        </authorList>
    </citation>
    <scope>NUCLEOTIDE SEQUENCE [LARGE SCALE GENOMIC DNA]</scope>
    <source>
        <strain evidence="5">SB210</strain>
    </source>
</reference>
<evidence type="ECO:0008006" key="6">
    <source>
        <dbReference type="Google" id="ProtNLM"/>
    </source>
</evidence>
<dbReference type="Proteomes" id="UP000009168">
    <property type="component" value="Unassembled WGS sequence"/>
</dbReference>
<dbReference type="InParanoid" id="I7LVT7"/>
<dbReference type="GeneID" id="7841087"/>
<dbReference type="SUPFAM" id="SSF52047">
    <property type="entry name" value="RNI-like"/>
    <property type="match status" value="1"/>
</dbReference>
<accession>I7LVT7</accession>
<comment type="subcellular location">
    <subcellularLocation>
        <location evidence="1">Cytoplasm</location>
        <location evidence="1">Cytoskeleton</location>
    </subcellularLocation>
</comment>
<name>I7LVT7_TETTS</name>
<evidence type="ECO:0000313" key="4">
    <source>
        <dbReference type="EMBL" id="EAR99696.3"/>
    </source>
</evidence>
<dbReference type="InterPro" id="IPR052410">
    <property type="entry name" value="DRC5"/>
</dbReference>
<proteinExistence type="predicted"/>
<dbReference type="GO" id="GO:0005856">
    <property type="term" value="C:cytoskeleton"/>
    <property type="evidence" value="ECO:0007669"/>
    <property type="project" value="UniProtKB-SubCell"/>
</dbReference>
<organism evidence="4 5">
    <name type="scientific">Tetrahymena thermophila (strain SB210)</name>
    <dbReference type="NCBI Taxonomy" id="312017"/>
    <lineage>
        <taxon>Eukaryota</taxon>
        <taxon>Sar</taxon>
        <taxon>Alveolata</taxon>
        <taxon>Ciliophora</taxon>
        <taxon>Intramacronucleata</taxon>
        <taxon>Oligohymenophorea</taxon>
        <taxon>Hymenostomatida</taxon>
        <taxon>Tetrahymenina</taxon>
        <taxon>Tetrahymenidae</taxon>
        <taxon>Tetrahymena</taxon>
    </lineage>
</organism>
<dbReference type="PANTHER" id="PTHR24107">
    <property type="entry name" value="YNEIN REGULATORY COMPLEX SUBUNIT 5"/>
    <property type="match status" value="1"/>
</dbReference>
<keyword evidence="5" id="KW-1185">Reference proteome</keyword>
<dbReference type="KEGG" id="tet:TTHERM_00590340"/>
<evidence type="ECO:0000313" key="5">
    <source>
        <dbReference type="Proteomes" id="UP000009168"/>
    </source>
</evidence>